<keyword evidence="2" id="KW-1185">Reference proteome</keyword>
<dbReference type="Gene3D" id="3.90.1320.10">
    <property type="entry name" value="Outer-capsid protein sigma 3, large lobe"/>
    <property type="match status" value="1"/>
</dbReference>
<name>A0A3Q7YFV7_CICAR</name>
<reference evidence="2" key="1">
    <citation type="journal article" date="2013" name="Nat. Biotechnol.">
        <title>Draft genome sequence of chickpea (Cicer arietinum) provides a resource for trait improvement.</title>
        <authorList>
            <person name="Varshney R.K."/>
            <person name="Song C."/>
            <person name="Saxena R.K."/>
            <person name="Azam S."/>
            <person name="Yu S."/>
            <person name="Sharpe A.G."/>
            <person name="Cannon S."/>
            <person name="Baek J."/>
            <person name="Rosen B.D."/>
            <person name="Tar'an B."/>
            <person name="Millan T."/>
            <person name="Zhang X."/>
            <person name="Ramsay L.D."/>
            <person name="Iwata A."/>
            <person name="Wang Y."/>
            <person name="Nelson W."/>
            <person name="Farmer A.D."/>
            <person name="Gaur P.M."/>
            <person name="Soderlund C."/>
            <person name="Penmetsa R.V."/>
            <person name="Xu C."/>
            <person name="Bharti A.K."/>
            <person name="He W."/>
            <person name="Winter P."/>
            <person name="Zhao S."/>
            <person name="Hane J.K."/>
            <person name="Carrasquilla-Garcia N."/>
            <person name="Condie J.A."/>
            <person name="Upadhyaya H.D."/>
            <person name="Luo M.C."/>
            <person name="Thudi M."/>
            <person name="Gowda C.L."/>
            <person name="Singh N.P."/>
            <person name="Lichtenzveig J."/>
            <person name="Gali K.K."/>
            <person name="Rubio J."/>
            <person name="Nadarajan N."/>
            <person name="Dolezel J."/>
            <person name="Bansal K.C."/>
            <person name="Xu X."/>
            <person name="Edwards D."/>
            <person name="Zhang G."/>
            <person name="Kahl G."/>
            <person name="Gil J."/>
            <person name="Singh K.B."/>
            <person name="Datta S.K."/>
            <person name="Jackson S.A."/>
            <person name="Wang J."/>
            <person name="Cook D.R."/>
        </authorList>
    </citation>
    <scope>NUCLEOTIDE SEQUENCE [LARGE SCALE GENOMIC DNA]</scope>
    <source>
        <strain evidence="2">cv. CDC Frontier</strain>
    </source>
</reference>
<dbReference type="STRING" id="3827.A0A3Q7YFV7"/>
<protein>
    <submittedName>
        <fullName evidence="3">Uncharacterized protein LOC113787025</fullName>
    </submittedName>
</protein>
<gene>
    <name evidence="3" type="primary">LOC113787025</name>
</gene>
<sequence>MYFFECVDPGYYGDTQTRITGFWTVDNFQKTGCINYNAHCSGFVQVDPNVFLGAAISPTSVIGSRSQQFFSPFLVKQDQNTGHWWLSAHDNKSGYLNIGYWPKEILTHLNQGASLVRFGGETFTPPNNMNSPPMGSGMLPQTHFGSSAYMSNLELFDSNYNSISVEPEFVTKNVDTNSNCYDLLYNGDQGSVFQQAFLFGGPGGQCGV</sequence>
<organism evidence="2 3">
    <name type="scientific">Cicer arietinum</name>
    <name type="common">Chickpea</name>
    <name type="synonym">Garbanzo</name>
    <dbReference type="NCBI Taxonomy" id="3827"/>
    <lineage>
        <taxon>Eukaryota</taxon>
        <taxon>Viridiplantae</taxon>
        <taxon>Streptophyta</taxon>
        <taxon>Embryophyta</taxon>
        <taxon>Tracheophyta</taxon>
        <taxon>Spermatophyta</taxon>
        <taxon>Magnoliopsida</taxon>
        <taxon>eudicotyledons</taxon>
        <taxon>Gunneridae</taxon>
        <taxon>Pentapetalae</taxon>
        <taxon>rosids</taxon>
        <taxon>fabids</taxon>
        <taxon>Fabales</taxon>
        <taxon>Fabaceae</taxon>
        <taxon>Papilionoideae</taxon>
        <taxon>50 kb inversion clade</taxon>
        <taxon>NPAAA clade</taxon>
        <taxon>Hologalegina</taxon>
        <taxon>IRL clade</taxon>
        <taxon>Cicereae</taxon>
        <taxon>Cicer</taxon>
    </lineage>
</organism>
<dbReference type="AlphaFoldDB" id="A0A3Q7YFV7"/>
<proteinExistence type="predicted"/>
<evidence type="ECO:0000313" key="3">
    <source>
        <dbReference type="RefSeq" id="XP_027191160.1"/>
    </source>
</evidence>
<dbReference type="PROSITE" id="PS52045">
    <property type="entry name" value="NEPROSIN_PEP_CD"/>
    <property type="match status" value="1"/>
</dbReference>
<dbReference type="Pfam" id="PF03080">
    <property type="entry name" value="Neprosin"/>
    <property type="match status" value="1"/>
</dbReference>
<evidence type="ECO:0000313" key="2">
    <source>
        <dbReference type="Proteomes" id="UP000087171"/>
    </source>
</evidence>
<dbReference type="OrthoDB" id="1858978at2759"/>
<feature type="domain" description="Neprosin PEP catalytic" evidence="1">
    <location>
        <begin position="1"/>
        <end position="207"/>
    </location>
</feature>
<dbReference type="InterPro" id="IPR053168">
    <property type="entry name" value="Glutamic_endopeptidase"/>
</dbReference>
<dbReference type="PANTHER" id="PTHR31589:SF233">
    <property type="entry name" value="PROTEIN, PUTATIVE (DUF239)-RELATED"/>
    <property type="match status" value="1"/>
</dbReference>
<evidence type="ECO:0000259" key="1">
    <source>
        <dbReference type="PROSITE" id="PS52045"/>
    </source>
</evidence>
<dbReference type="Proteomes" id="UP000087171">
    <property type="component" value="Chromosome Ca6"/>
</dbReference>
<dbReference type="PANTHER" id="PTHR31589">
    <property type="entry name" value="PROTEIN, PUTATIVE (DUF239)-RELATED-RELATED"/>
    <property type="match status" value="1"/>
</dbReference>
<accession>A0A3Q7YFV7</accession>
<dbReference type="InterPro" id="IPR004314">
    <property type="entry name" value="Neprosin"/>
</dbReference>
<reference evidence="3" key="2">
    <citation type="submission" date="2025-08" db="UniProtKB">
        <authorList>
            <consortium name="RefSeq"/>
        </authorList>
    </citation>
    <scope>IDENTIFICATION</scope>
    <source>
        <tissue evidence="3">Etiolated seedlings</tissue>
    </source>
</reference>
<dbReference type="RefSeq" id="XP_027191160.1">
    <property type="nucleotide sequence ID" value="XM_027335359.1"/>
</dbReference>